<accession>A0A101NWH2</accession>
<evidence type="ECO:0000313" key="3">
    <source>
        <dbReference type="Proteomes" id="UP000053127"/>
    </source>
</evidence>
<dbReference type="PROSITE" id="PS51318">
    <property type="entry name" value="TAT"/>
    <property type="match status" value="1"/>
</dbReference>
<comment type="caution">
    <text evidence="2">The sequence shown here is derived from an EMBL/GenBank/DDBJ whole genome shotgun (WGS) entry which is preliminary data.</text>
</comment>
<feature type="signal peptide" evidence="1">
    <location>
        <begin position="1"/>
        <end position="48"/>
    </location>
</feature>
<keyword evidence="3" id="KW-1185">Reference proteome</keyword>
<name>A0A101NWH2_9ACTN</name>
<dbReference type="InterPro" id="IPR006311">
    <property type="entry name" value="TAT_signal"/>
</dbReference>
<organism evidence="2 3">
    <name type="scientific">Streptomyces yokosukanensis</name>
    <dbReference type="NCBI Taxonomy" id="67386"/>
    <lineage>
        <taxon>Bacteria</taxon>
        <taxon>Bacillati</taxon>
        <taxon>Actinomycetota</taxon>
        <taxon>Actinomycetes</taxon>
        <taxon>Kitasatosporales</taxon>
        <taxon>Streptomycetaceae</taxon>
        <taxon>Streptomyces</taxon>
    </lineage>
</organism>
<protein>
    <submittedName>
        <fullName evidence="2">Uncharacterized protein</fullName>
    </submittedName>
</protein>
<evidence type="ECO:0000256" key="1">
    <source>
        <dbReference type="SAM" id="SignalP"/>
    </source>
</evidence>
<dbReference type="Proteomes" id="UP000053127">
    <property type="component" value="Unassembled WGS sequence"/>
</dbReference>
<dbReference type="AlphaFoldDB" id="A0A101NWH2"/>
<dbReference type="EMBL" id="LMWN01000048">
    <property type="protein sequence ID" value="KUN00606.1"/>
    <property type="molecule type" value="Genomic_DNA"/>
</dbReference>
<evidence type="ECO:0000313" key="2">
    <source>
        <dbReference type="EMBL" id="KUN00606.1"/>
    </source>
</evidence>
<reference evidence="2 3" key="1">
    <citation type="submission" date="2015-10" db="EMBL/GenBank/DDBJ databases">
        <title>Draft genome sequence of Streptomyces yokosukanensis DSM 40224, type strain for the species Streptomyces yokosukanensis.</title>
        <authorList>
            <person name="Ruckert C."/>
            <person name="Winkler A."/>
            <person name="Kalinowski J."/>
            <person name="Kampfer P."/>
            <person name="Glaeser S."/>
        </authorList>
    </citation>
    <scope>NUCLEOTIDE SEQUENCE [LARGE SCALE GENOMIC DNA]</scope>
    <source>
        <strain evidence="2 3">DSM 40224</strain>
    </source>
</reference>
<keyword evidence="1" id="KW-0732">Signal</keyword>
<feature type="chain" id="PRO_5007102008" evidence="1">
    <location>
        <begin position="49"/>
        <end position="124"/>
    </location>
</feature>
<sequence length="124" mass="13024">MRIMNLRGQNMRRRPDRSRRAVVRGTAVAALMAGLAGCAVSAAPAASAACNPGFGGYLGRCETTAQQQQREQQEAQEFAQNHARTCEGLASMANGATDADTFFGSAIAQEVGDCPESFRAQLGG</sequence>
<gene>
    <name evidence="2" type="ORF">AQI95_34445</name>
</gene>
<proteinExistence type="predicted"/>